<accession>A0A482N305</accession>
<name>A0A482N305_9CAUD</name>
<sequence>MLSKCLLKVNDEVKEINFLEMPAFVLKWANDIFTTLAIPGPNGPITGIGNIIGLFE</sequence>
<protein>
    <submittedName>
        <fullName evidence="1">Putative baseplate hub distal subunit</fullName>
    </submittedName>
</protein>
<dbReference type="InterPro" id="IPR024342">
    <property type="entry name" value="Phage_T4_Gp28"/>
</dbReference>
<dbReference type="EMBL" id="MK373787">
    <property type="protein sequence ID" value="QBQ80073.1"/>
    <property type="molecule type" value="Genomic_DNA"/>
</dbReference>
<evidence type="ECO:0000313" key="2">
    <source>
        <dbReference type="Proteomes" id="UP000299022"/>
    </source>
</evidence>
<dbReference type="Pfam" id="PF11110">
    <property type="entry name" value="Phage_hub_GP28"/>
    <property type="match status" value="1"/>
</dbReference>
<evidence type="ECO:0000313" key="1">
    <source>
        <dbReference type="EMBL" id="QBQ80073.1"/>
    </source>
</evidence>
<reference evidence="1 2" key="1">
    <citation type="submission" date="2019-01" db="EMBL/GenBank/DDBJ databases">
        <title>Still something new to discover - new insights into E. coli phage diversity and taxonomy.</title>
        <authorList>
            <person name="Korf I.H.E."/>
            <person name="Adriaennsens E."/>
            <person name="Dreiseikelmann B."/>
            <person name="Kropinski A."/>
            <person name="Nimtz M."/>
            <person name="Meier-Kolthoff J.P."/>
            <person name="Rohde M."/>
            <person name="van Raaij M."/>
            <person name="Wittmann J."/>
        </authorList>
    </citation>
    <scope>NUCLEOTIDE SEQUENCE [LARGE SCALE GENOMIC DNA]</scope>
</reference>
<organism evidence="1 2">
    <name type="scientific">Escherichia phage vB_EcoM_G8</name>
    <dbReference type="NCBI Taxonomy" id="2508179"/>
    <lineage>
        <taxon>Viruses</taxon>
        <taxon>Duplodnaviria</taxon>
        <taxon>Heunggongvirae</taxon>
        <taxon>Uroviricota</taxon>
        <taxon>Caudoviricetes</taxon>
        <taxon>Pantevenvirales</taxon>
        <taxon>Straboviridae</taxon>
        <taxon>Tevenvirinae</taxon>
        <taxon>Tequatrovirus</taxon>
        <taxon>Tequatrovirus geeight</taxon>
    </lineage>
</organism>
<dbReference type="Proteomes" id="UP000299022">
    <property type="component" value="Segment"/>
</dbReference>
<keyword evidence="2" id="KW-1185">Reference proteome</keyword>
<gene>
    <name evidence="1" type="ORF">G8_00197</name>
</gene>
<proteinExistence type="predicted"/>